<evidence type="ECO:0000313" key="2">
    <source>
        <dbReference type="EMBL" id="CAB4739229.1"/>
    </source>
</evidence>
<name>A0A6J6SYG0_9ZZZZ</name>
<dbReference type="EMBL" id="CAEZSF010000279">
    <property type="protein sequence ID" value="CAB4556626.1"/>
    <property type="molecule type" value="Genomic_DNA"/>
</dbReference>
<accession>A0A6J6SYG0</accession>
<proteinExistence type="predicted"/>
<reference evidence="2" key="1">
    <citation type="submission" date="2020-05" db="EMBL/GenBank/DDBJ databases">
        <authorList>
            <person name="Chiriac C."/>
            <person name="Salcher M."/>
            <person name="Ghai R."/>
            <person name="Kavagutti S V."/>
        </authorList>
    </citation>
    <scope>NUCLEOTIDE SEQUENCE</scope>
</reference>
<sequence length="117" mass="12705">MMDRGADVTENSGFAAENRSYPCPVLQQPVLLSLADVESLDGANAMINISKVQNYSLLTRTWLIKSPPLGLEPPVGAIPVQASQIERPTMADCKRTDSSLDSTRYVIFMKEGLCMGA</sequence>
<dbReference type="EMBL" id="CAEZYU010000034">
    <property type="protein sequence ID" value="CAB4739229.1"/>
    <property type="molecule type" value="Genomic_DNA"/>
</dbReference>
<evidence type="ECO:0000313" key="1">
    <source>
        <dbReference type="EMBL" id="CAB4556626.1"/>
    </source>
</evidence>
<protein>
    <submittedName>
        <fullName evidence="2">Unannotated protein</fullName>
    </submittedName>
</protein>
<dbReference type="AlphaFoldDB" id="A0A6J6SYG0"/>
<gene>
    <name evidence="1" type="ORF">UFOPK1358_01957</name>
    <name evidence="2" type="ORF">UFOPK2766_00914</name>
</gene>
<organism evidence="2">
    <name type="scientific">freshwater metagenome</name>
    <dbReference type="NCBI Taxonomy" id="449393"/>
    <lineage>
        <taxon>unclassified sequences</taxon>
        <taxon>metagenomes</taxon>
        <taxon>ecological metagenomes</taxon>
    </lineage>
</organism>